<proteinExistence type="predicted"/>
<protein>
    <submittedName>
        <fullName evidence="1">Uncharacterized protein</fullName>
    </submittedName>
</protein>
<evidence type="ECO:0000313" key="1">
    <source>
        <dbReference type="EMBL" id="OCK87221.1"/>
    </source>
</evidence>
<name>A0ACC8ELS9_9PEZI</name>
<dbReference type="Proteomes" id="UP000250078">
    <property type="component" value="Unassembled WGS sequence"/>
</dbReference>
<evidence type="ECO:0000313" key="2">
    <source>
        <dbReference type="Proteomes" id="UP000250078"/>
    </source>
</evidence>
<keyword evidence="2" id="KW-1185">Reference proteome</keyword>
<accession>A0ACC8ELS9</accession>
<gene>
    <name evidence="1" type="ORF">K441DRAFT_671038</name>
</gene>
<sequence>MEPMPEMYSSTTPIVSGPYSTSNSEDWRSYFSDIFDVEHQPTGSSHTSWDCHRPDPQFTVPNRLSISWNSLLSSADRNLQLQRRVDTRERAVGALPAEWPYPDFPEDLEVLSSSRPPDETTHGHQDISLLVVTSDKGTINPIQESPYLQSEASQGQLYQRVRGHPPIHNPAINLALNSATTPCPNILSDPPRAYIPPHLAGPPCPPVPYTTAQLHPLLPSSLPPSLPLYAPPPPNSPAAPPYTRNPDPRHSTPAPASAPTAAGLVSAPSSALFCRE</sequence>
<reference evidence="1 2" key="1">
    <citation type="journal article" date="2016" name="Nat. Commun.">
        <title>Ectomycorrhizal ecology is imprinted in the genome of the dominant symbiotic fungus Cenococcum geophilum.</title>
        <authorList>
            <consortium name="DOE Joint Genome Institute"/>
            <person name="Peter M."/>
            <person name="Kohler A."/>
            <person name="Ohm R.A."/>
            <person name="Kuo A."/>
            <person name="Krutzmann J."/>
            <person name="Morin E."/>
            <person name="Arend M."/>
            <person name="Barry K.W."/>
            <person name="Binder M."/>
            <person name="Choi C."/>
            <person name="Clum A."/>
            <person name="Copeland A."/>
            <person name="Grisel N."/>
            <person name="Haridas S."/>
            <person name="Kipfer T."/>
            <person name="LaButti K."/>
            <person name="Lindquist E."/>
            <person name="Lipzen A."/>
            <person name="Maire R."/>
            <person name="Meier B."/>
            <person name="Mihaltcheva S."/>
            <person name="Molinier V."/>
            <person name="Murat C."/>
            <person name="Poggeler S."/>
            <person name="Quandt C.A."/>
            <person name="Sperisen C."/>
            <person name="Tritt A."/>
            <person name="Tisserant E."/>
            <person name="Crous P.W."/>
            <person name="Henrissat B."/>
            <person name="Nehls U."/>
            <person name="Egli S."/>
            <person name="Spatafora J.W."/>
            <person name="Grigoriev I.V."/>
            <person name="Martin F.M."/>
        </authorList>
    </citation>
    <scope>NUCLEOTIDE SEQUENCE [LARGE SCALE GENOMIC DNA]</scope>
    <source>
        <strain evidence="1 2">1.58</strain>
    </source>
</reference>
<organism evidence="1 2">
    <name type="scientific">Cenococcum geophilum 1.58</name>
    <dbReference type="NCBI Taxonomy" id="794803"/>
    <lineage>
        <taxon>Eukaryota</taxon>
        <taxon>Fungi</taxon>
        <taxon>Dikarya</taxon>
        <taxon>Ascomycota</taxon>
        <taxon>Pezizomycotina</taxon>
        <taxon>Dothideomycetes</taxon>
        <taxon>Pleosporomycetidae</taxon>
        <taxon>Gloniales</taxon>
        <taxon>Gloniaceae</taxon>
        <taxon>Cenococcum</taxon>
    </lineage>
</organism>
<dbReference type="EMBL" id="KV748264">
    <property type="protein sequence ID" value="OCK87221.1"/>
    <property type="molecule type" value="Genomic_DNA"/>
</dbReference>